<dbReference type="EMBL" id="VUJU01014736">
    <property type="protein sequence ID" value="KAF0701452.1"/>
    <property type="molecule type" value="Genomic_DNA"/>
</dbReference>
<keyword evidence="3" id="KW-1185">Reference proteome</keyword>
<feature type="domain" description="CCHC-type" evidence="1">
    <location>
        <begin position="73"/>
        <end position="88"/>
    </location>
</feature>
<dbReference type="InterPro" id="IPR021109">
    <property type="entry name" value="Peptidase_aspartic_dom_sf"/>
</dbReference>
<organism evidence="2 3">
    <name type="scientific">Aphis craccivora</name>
    <name type="common">Cowpea aphid</name>
    <dbReference type="NCBI Taxonomy" id="307492"/>
    <lineage>
        <taxon>Eukaryota</taxon>
        <taxon>Metazoa</taxon>
        <taxon>Ecdysozoa</taxon>
        <taxon>Arthropoda</taxon>
        <taxon>Hexapoda</taxon>
        <taxon>Insecta</taxon>
        <taxon>Pterygota</taxon>
        <taxon>Neoptera</taxon>
        <taxon>Paraneoptera</taxon>
        <taxon>Hemiptera</taxon>
        <taxon>Sternorrhyncha</taxon>
        <taxon>Aphidomorpha</taxon>
        <taxon>Aphidoidea</taxon>
        <taxon>Aphididae</taxon>
        <taxon>Aphidini</taxon>
        <taxon>Aphis</taxon>
        <taxon>Aphis</taxon>
    </lineage>
</organism>
<sequence>MDSSTVGEWQLHYNSKELASFTAIESFLFNRIAAYEAGDMNDCKFASKPVPVKPPRVNEKKVFFTKHNENKTKCIICNTEHFLFQCMKFKNLSIKERRETVFNNRLCFNCLKADHQARQCKSSSCTRCNKRHNTLLHLDHEESVRATLGNHESQSVQDSDSVSPNVVACGIVDRTLQVQSNVQIILATAVVHVCDAAGNMRQCRAVLDSGSQLCFITNKMARRLGLHIINNTVPISGIGQSKSAASKCCVGTVHSRINQTQFQLQFHVLPSITDDLPTQTFNSNQFKIPDNIQTALADPNFNKSGTVDMLLGAEIFFDILKQNKHMVSTHTAFQDTALGWILIGKVNTPTSMCSGVHPGTCQVSALSLITSTVLSRQCEEEEIVEQHFTQTTTRNDKGQFIVRLPLKDHPSCIGNTSVIAKKRFLNLENKLVKNSALANEYDEFLMEYLKLGHMEQGGHYYDDQAKGYYIPHHAVFKSNSITTKTRVVFDASAIGSSGKSLNDILMKGPVVQPTLYSTLYVFESIK</sequence>
<dbReference type="AlphaFoldDB" id="A0A6G0VPN2"/>
<proteinExistence type="predicted"/>
<dbReference type="GO" id="GO:0003676">
    <property type="term" value="F:nucleic acid binding"/>
    <property type="evidence" value="ECO:0007669"/>
    <property type="project" value="InterPro"/>
</dbReference>
<evidence type="ECO:0000313" key="3">
    <source>
        <dbReference type="Proteomes" id="UP000478052"/>
    </source>
</evidence>
<dbReference type="GO" id="GO:0008270">
    <property type="term" value="F:zinc ion binding"/>
    <property type="evidence" value="ECO:0007669"/>
    <property type="project" value="InterPro"/>
</dbReference>
<reference evidence="2 3" key="1">
    <citation type="submission" date="2019-08" db="EMBL/GenBank/DDBJ databases">
        <title>Whole genome of Aphis craccivora.</title>
        <authorList>
            <person name="Voronova N.V."/>
            <person name="Shulinski R.S."/>
            <person name="Bandarenka Y.V."/>
            <person name="Zhorov D.G."/>
            <person name="Warner D."/>
        </authorList>
    </citation>
    <scope>NUCLEOTIDE SEQUENCE [LARGE SCALE GENOMIC DNA]</scope>
    <source>
        <strain evidence="2">180601</strain>
        <tissue evidence="2">Whole Body</tissue>
    </source>
</reference>
<accession>A0A6G0VPN2</accession>
<gene>
    <name evidence="2" type="ORF">FWK35_00036275</name>
</gene>
<protein>
    <submittedName>
        <fullName evidence="2">Integrase catalytic domain-containing protein</fullName>
    </submittedName>
</protein>
<dbReference type="OrthoDB" id="8052806at2759"/>
<feature type="domain" description="CCHC-type" evidence="1">
    <location>
        <begin position="106"/>
        <end position="122"/>
    </location>
</feature>
<evidence type="ECO:0000259" key="1">
    <source>
        <dbReference type="SMART" id="SM00343"/>
    </source>
</evidence>
<dbReference type="CDD" id="cd00303">
    <property type="entry name" value="retropepsin_like"/>
    <property type="match status" value="1"/>
</dbReference>
<dbReference type="Proteomes" id="UP000478052">
    <property type="component" value="Unassembled WGS sequence"/>
</dbReference>
<dbReference type="Gene3D" id="2.40.70.10">
    <property type="entry name" value="Acid Proteases"/>
    <property type="match status" value="1"/>
</dbReference>
<comment type="caution">
    <text evidence="2">The sequence shown here is derived from an EMBL/GenBank/DDBJ whole genome shotgun (WGS) entry which is preliminary data.</text>
</comment>
<dbReference type="InterPro" id="IPR001878">
    <property type="entry name" value="Znf_CCHC"/>
</dbReference>
<dbReference type="SMART" id="SM00343">
    <property type="entry name" value="ZnF_C2HC"/>
    <property type="match status" value="2"/>
</dbReference>
<name>A0A6G0VPN2_APHCR</name>
<evidence type="ECO:0000313" key="2">
    <source>
        <dbReference type="EMBL" id="KAF0701452.1"/>
    </source>
</evidence>
<dbReference type="PANTHER" id="PTHR47331:SF5">
    <property type="entry name" value="RIBONUCLEASE H"/>
    <property type="match status" value="1"/>
</dbReference>
<dbReference type="PANTHER" id="PTHR47331">
    <property type="entry name" value="PHD-TYPE DOMAIN-CONTAINING PROTEIN"/>
    <property type="match status" value="1"/>
</dbReference>
<dbReference type="Pfam" id="PF13650">
    <property type="entry name" value="Asp_protease_2"/>
    <property type="match status" value="1"/>
</dbReference>